<comment type="function">
    <text evidence="9">Acts as a magnesium transporter.</text>
</comment>
<dbReference type="NCBIfam" id="TIGR00400">
    <property type="entry name" value="mgtE"/>
    <property type="match status" value="1"/>
</dbReference>
<feature type="transmembrane region" description="Helical" evidence="9">
    <location>
        <begin position="279"/>
        <end position="296"/>
    </location>
</feature>
<keyword evidence="9" id="KW-1003">Cell membrane</keyword>
<keyword evidence="6 9" id="KW-1133">Transmembrane helix</keyword>
<dbReference type="CDD" id="cd04606">
    <property type="entry name" value="CBS_pair_Mg_transporter"/>
    <property type="match status" value="1"/>
</dbReference>
<keyword evidence="9" id="KW-0479">Metal-binding</keyword>
<dbReference type="Proteomes" id="UP001300383">
    <property type="component" value="Unassembled WGS sequence"/>
</dbReference>
<dbReference type="SMART" id="SM00116">
    <property type="entry name" value="CBS"/>
    <property type="match status" value="2"/>
</dbReference>
<comment type="caution">
    <text evidence="9">Lacks conserved residue(s) required for the propagation of feature annotation.</text>
</comment>
<evidence type="ECO:0000256" key="7">
    <source>
        <dbReference type="ARBA" id="ARBA00023136"/>
    </source>
</evidence>
<dbReference type="SUPFAM" id="SSF158791">
    <property type="entry name" value="MgtE N-terminal domain-like"/>
    <property type="match status" value="1"/>
</dbReference>
<proteinExistence type="inferred from homology"/>
<reference evidence="11 12" key="1">
    <citation type="submission" date="2023-05" db="EMBL/GenBank/DDBJ databases">
        <title>[ruminococcus] sp. nov., isolated from a pig farm feces dump.</title>
        <authorList>
            <person name="Chang Y.-H."/>
        </authorList>
    </citation>
    <scope>NUCLEOTIDE SEQUENCE [LARGE SCALE GENOMIC DNA]</scope>
    <source>
        <strain evidence="11 12">YH-rum2234</strain>
    </source>
</reference>
<dbReference type="GO" id="GO:0015095">
    <property type="term" value="F:magnesium ion transmembrane transporter activity"/>
    <property type="evidence" value="ECO:0007669"/>
    <property type="project" value="UniProtKB-UniRule"/>
</dbReference>
<evidence type="ECO:0000313" key="12">
    <source>
        <dbReference type="Proteomes" id="UP001300383"/>
    </source>
</evidence>
<dbReference type="SUPFAM" id="SSF54631">
    <property type="entry name" value="CBS-domain pair"/>
    <property type="match status" value="1"/>
</dbReference>
<dbReference type="InterPro" id="IPR046342">
    <property type="entry name" value="CBS_dom_sf"/>
</dbReference>
<evidence type="ECO:0000313" key="11">
    <source>
        <dbReference type="EMBL" id="MDI9241501.1"/>
    </source>
</evidence>
<dbReference type="Gene3D" id="1.25.60.10">
    <property type="entry name" value="MgtE N-terminal domain-like"/>
    <property type="match status" value="1"/>
</dbReference>
<comment type="subunit">
    <text evidence="9">Homodimer.</text>
</comment>
<dbReference type="InterPro" id="IPR006669">
    <property type="entry name" value="MgtE_transporter"/>
</dbReference>
<evidence type="ECO:0000256" key="5">
    <source>
        <dbReference type="ARBA" id="ARBA00022842"/>
    </source>
</evidence>
<dbReference type="GO" id="GO:0005886">
    <property type="term" value="C:plasma membrane"/>
    <property type="evidence" value="ECO:0007669"/>
    <property type="project" value="UniProtKB-SubCell"/>
</dbReference>
<feature type="transmembrane region" description="Helical" evidence="9">
    <location>
        <begin position="379"/>
        <end position="403"/>
    </location>
</feature>
<feature type="domain" description="CBS" evidence="10">
    <location>
        <begin position="195"/>
        <end position="251"/>
    </location>
</feature>
<comment type="subcellular location">
    <subcellularLocation>
        <location evidence="9">Cell membrane</location>
        <topology evidence="9">Multi-pass membrane protein</topology>
    </subcellularLocation>
    <subcellularLocation>
        <location evidence="1">Membrane</location>
        <topology evidence="1">Multi-pass membrane protein</topology>
    </subcellularLocation>
</comment>
<evidence type="ECO:0000256" key="9">
    <source>
        <dbReference type="RuleBase" id="RU362011"/>
    </source>
</evidence>
<name>A0AAP4B7T7_9FIRM</name>
<dbReference type="InterPro" id="IPR036739">
    <property type="entry name" value="SLC41_membr_dom_sf"/>
</dbReference>
<dbReference type="GO" id="GO:0046872">
    <property type="term" value="F:metal ion binding"/>
    <property type="evidence" value="ECO:0007669"/>
    <property type="project" value="UniProtKB-KW"/>
</dbReference>
<keyword evidence="4 9" id="KW-0812">Transmembrane</keyword>
<keyword evidence="3 9" id="KW-0813">Transport</keyword>
<dbReference type="SUPFAM" id="SSF161093">
    <property type="entry name" value="MgtE membrane domain-like"/>
    <property type="match status" value="1"/>
</dbReference>
<dbReference type="EMBL" id="JASGBQ010000003">
    <property type="protein sequence ID" value="MDI9241501.1"/>
    <property type="molecule type" value="Genomic_DNA"/>
</dbReference>
<dbReference type="InterPro" id="IPR006668">
    <property type="entry name" value="Mg_transptr_MgtE_intracell_dom"/>
</dbReference>
<dbReference type="InterPro" id="IPR000644">
    <property type="entry name" value="CBS_dom"/>
</dbReference>
<dbReference type="InterPro" id="IPR006667">
    <property type="entry name" value="SLC41_membr_dom"/>
</dbReference>
<protein>
    <recommendedName>
        <fullName evidence="9">Magnesium transporter MgtE</fullName>
    </recommendedName>
</protein>
<dbReference type="Gene3D" id="3.10.580.10">
    <property type="entry name" value="CBS-domain"/>
    <property type="match status" value="1"/>
</dbReference>
<evidence type="ECO:0000256" key="3">
    <source>
        <dbReference type="ARBA" id="ARBA00022448"/>
    </source>
</evidence>
<dbReference type="PROSITE" id="PS51371">
    <property type="entry name" value="CBS"/>
    <property type="match status" value="1"/>
</dbReference>
<dbReference type="AlphaFoldDB" id="A0AAP4B7T7"/>
<sequence length="445" mass="49340">MTAKEICELLAEKQYKKIKESFADVNVVDLAELLEELPERQMIMAFRLIGKEEAAETFSCMEPREQQILVEALTERELRAVLDDMFLDDTADLLEEMPANVVERILSNTDAETRRQLNQILSYPDDSVGSIMTVEYVDLKPSMTVKASLEKIRRVGIDSETIYTCYVIQNKKLIGIVTAKSLLISDERKTVEEIMESNIITVNTHDDQETAAHLVRKYGLIALPVVDKEGCMVGIVTVDDAMEVMEDEATEDITLMAAVAPSEDSYFGTSVFRHARNRIPWLLVLMLSATFTGMIISKYEAAFSALPVLVSFIPMLMDTSGNCGSQSSALIIRGMAIDDIHLRDALKVIWKEVRVAAVVSSTLAVVNGIRIYIQYGQDLRLAFLIGLTLVCTVTLAELIGCSLPMLAKRCKLDPALMAAPLITTCVDAAAILIYFSIATAMFPQI</sequence>
<feature type="transmembrane region" description="Helical" evidence="9">
    <location>
        <begin position="415"/>
        <end position="437"/>
    </location>
</feature>
<dbReference type="Gene3D" id="1.10.357.20">
    <property type="entry name" value="SLC41 divalent cation transporters, integral membrane domain"/>
    <property type="match status" value="1"/>
</dbReference>
<evidence type="ECO:0000256" key="2">
    <source>
        <dbReference type="ARBA" id="ARBA00009749"/>
    </source>
</evidence>
<evidence type="ECO:0000256" key="8">
    <source>
        <dbReference type="PROSITE-ProRule" id="PRU00703"/>
    </source>
</evidence>
<comment type="similarity">
    <text evidence="2 9">Belongs to the SLC41A transporter family.</text>
</comment>
<evidence type="ECO:0000256" key="4">
    <source>
        <dbReference type="ARBA" id="ARBA00022692"/>
    </source>
</evidence>
<feature type="transmembrane region" description="Helical" evidence="9">
    <location>
        <begin position="353"/>
        <end position="373"/>
    </location>
</feature>
<dbReference type="PANTHER" id="PTHR43773">
    <property type="entry name" value="MAGNESIUM TRANSPORTER MGTE"/>
    <property type="match status" value="1"/>
</dbReference>
<gene>
    <name evidence="11" type="primary">mgtE</name>
    <name evidence="11" type="ORF">QJ036_03285</name>
</gene>
<keyword evidence="7 9" id="KW-0472">Membrane</keyword>
<dbReference type="RefSeq" id="WP_283230010.1">
    <property type="nucleotide sequence ID" value="NZ_JASGBQ010000003.1"/>
</dbReference>
<accession>A0AAP4B7T7</accession>
<keyword evidence="5 9" id="KW-0460">Magnesium</keyword>
<evidence type="ECO:0000256" key="6">
    <source>
        <dbReference type="ARBA" id="ARBA00022989"/>
    </source>
</evidence>
<dbReference type="PANTHER" id="PTHR43773:SF1">
    <property type="entry name" value="MAGNESIUM TRANSPORTER MGTE"/>
    <property type="match status" value="1"/>
</dbReference>
<comment type="caution">
    <text evidence="11">The sequence shown here is derived from an EMBL/GenBank/DDBJ whole genome shotgun (WGS) entry which is preliminary data.</text>
</comment>
<keyword evidence="12" id="KW-1185">Reference proteome</keyword>
<keyword evidence="8" id="KW-0129">CBS domain</keyword>
<evidence type="ECO:0000256" key="1">
    <source>
        <dbReference type="ARBA" id="ARBA00004141"/>
    </source>
</evidence>
<dbReference type="Pfam" id="PF03448">
    <property type="entry name" value="MgtE_N"/>
    <property type="match status" value="1"/>
</dbReference>
<evidence type="ECO:0000259" key="10">
    <source>
        <dbReference type="PROSITE" id="PS51371"/>
    </source>
</evidence>
<organism evidence="11 12">
    <name type="scientific">Fusibacillus kribbianus</name>
    <dbReference type="NCBI Taxonomy" id="3044208"/>
    <lineage>
        <taxon>Bacteria</taxon>
        <taxon>Bacillati</taxon>
        <taxon>Bacillota</taxon>
        <taxon>Clostridia</taxon>
        <taxon>Lachnospirales</taxon>
        <taxon>Lachnospiraceae</taxon>
        <taxon>Fusibacillus</taxon>
    </lineage>
</organism>
<dbReference type="Pfam" id="PF00571">
    <property type="entry name" value="CBS"/>
    <property type="match status" value="2"/>
</dbReference>
<dbReference type="Pfam" id="PF01769">
    <property type="entry name" value="MgtE"/>
    <property type="match status" value="1"/>
</dbReference>
<dbReference type="InterPro" id="IPR038076">
    <property type="entry name" value="MgtE_N_sf"/>
</dbReference>
<dbReference type="SMART" id="SM00924">
    <property type="entry name" value="MgtE_N"/>
    <property type="match status" value="1"/>
</dbReference>